<feature type="domain" description="EB" evidence="2">
    <location>
        <begin position="254"/>
        <end position="307"/>
    </location>
</feature>
<dbReference type="InterPro" id="IPR006149">
    <property type="entry name" value="EB_dom"/>
</dbReference>
<evidence type="ECO:0000256" key="1">
    <source>
        <dbReference type="SAM" id="SignalP"/>
    </source>
</evidence>
<dbReference type="Proteomes" id="UP001431783">
    <property type="component" value="Unassembled WGS sequence"/>
</dbReference>
<dbReference type="Pfam" id="PF01683">
    <property type="entry name" value="EB"/>
    <property type="match status" value="2"/>
</dbReference>
<name>A0AAW1UPN4_9CUCU</name>
<feature type="signal peptide" evidence="1">
    <location>
        <begin position="1"/>
        <end position="21"/>
    </location>
</feature>
<proteinExistence type="predicted"/>
<keyword evidence="1" id="KW-0732">Signal</keyword>
<accession>A0AAW1UPN4</accession>
<comment type="caution">
    <text evidence="3">The sequence shown here is derived from an EMBL/GenBank/DDBJ whole genome shotgun (WGS) entry which is preliminary data.</text>
</comment>
<reference evidence="3 4" key="1">
    <citation type="submission" date="2023-03" db="EMBL/GenBank/DDBJ databases">
        <title>Genome insight into feeding habits of ladybird beetles.</title>
        <authorList>
            <person name="Li H.-S."/>
            <person name="Huang Y.-H."/>
            <person name="Pang H."/>
        </authorList>
    </citation>
    <scope>NUCLEOTIDE SEQUENCE [LARGE SCALE GENOMIC DNA]</scope>
    <source>
        <strain evidence="3">SYSU_2023b</strain>
        <tissue evidence="3">Whole body</tissue>
    </source>
</reference>
<dbReference type="PANTHER" id="PTHR39069">
    <property type="entry name" value="ECDYSONE-INDUCIBLE GENE E1, ISOFORM A"/>
    <property type="match status" value="1"/>
</dbReference>
<feature type="chain" id="PRO_5043934791" description="EB domain-containing protein" evidence="1">
    <location>
        <begin position="22"/>
        <end position="335"/>
    </location>
</feature>
<sequence>MFVREVLNVVVLIIFLQFVSSDEVQLSRYFKTRCKNDNSCEINSFCYGNDNGVYGYCKCKSGYEMYVDDKYYECVKDAKLGDVCRRSLQCQISAGPLAICNGYMTDGICVCNSTISHEVAGECYETKYLNEYCRVDQNCLLPENPIGEDRLGLCYYGVCSCRIGKRPAKNNRSCIENRMMDQKCENDIQCQMTENAVCRTICLCETGFTRSKDGKQCLRAALKFGEPCIENEQCSRYLENGVCKKNVCTCPDKYHGYETRCRKDVKPDEPCFDDAECVISKDLLNKVNCTKGICTCTYGKSYDDNFCLSDAPYSTDHQNGLLALSFLIAVFINFI</sequence>
<evidence type="ECO:0000259" key="2">
    <source>
        <dbReference type="Pfam" id="PF01683"/>
    </source>
</evidence>
<dbReference type="PANTHER" id="PTHR39069:SF9">
    <property type="entry name" value="EB DOMAIN-CONTAINING PROTEIN"/>
    <property type="match status" value="1"/>
</dbReference>
<keyword evidence="4" id="KW-1185">Reference proteome</keyword>
<evidence type="ECO:0000313" key="3">
    <source>
        <dbReference type="EMBL" id="KAK9881930.1"/>
    </source>
</evidence>
<evidence type="ECO:0000313" key="4">
    <source>
        <dbReference type="Proteomes" id="UP001431783"/>
    </source>
</evidence>
<dbReference type="EMBL" id="JARQZJ010000071">
    <property type="protein sequence ID" value="KAK9881930.1"/>
    <property type="molecule type" value="Genomic_DNA"/>
</dbReference>
<feature type="domain" description="EB" evidence="2">
    <location>
        <begin position="117"/>
        <end position="170"/>
    </location>
</feature>
<protein>
    <recommendedName>
        <fullName evidence="2">EB domain-containing protein</fullName>
    </recommendedName>
</protein>
<dbReference type="AlphaFoldDB" id="A0AAW1UPN4"/>
<gene>
    <name evidence="3" type="ORF">WA026_018125</name>
</gene>
<organism evidence="3 4">
    <name type="scientific">Henosepilachna vigintioctopunctata</name>
    <dbReference type="NCBI Taxonomy" id="420089"/>
    <lineage>
        <taxon>Eukaryota</taxon>
        <taxon>Metazoa</taxon>
        <taxon>Ecdysozoa</taxon>
        <taxon>Arthropoda</taxon>
        <taxon>Hexapoda</taxon>
        <taxon>Insecta</taxon>
        <taxon>Pterygota</taxon>
        <taxon>Neoptera</taxon>
        <taxon>Endopterygota</taxon>
        <taxon>Coleoptera</taxon>
        <taxon>Polyphaga</taxon>
        <taxon>Cucujiformia</taxon>
        <taxon>Coccinelloidea</taxon>
        <taxon>Coccinellidae</taxon>
        <taxon>Epilachninae</taxon>
        <taxon>Epilachnini</taxon>
        <taxon>Henosepilachna</taxon>
    </lineage>
</organism>